<reference evidence="5" key="1">
    <citation type="journal article" date="2015" name="Nature">
        <title>Complex archaea that bridge the gap between prokaryotes and eukaryotes.</title>
        <authorList>
            <person name="Spang A."/>
            <person name="Saw J.H."/>
            <person name="Jorgensen S.L."/>
            <person name="Zaremba-Niedzwiedzka K."/>
            <person name="Martijn J."/>
            <person name="Lind A.E."/>
            <person name="van Eijk R."/>
            <person name="Schleper C."/>
            <person name="Guy L."/>
            <person name="Ettema T.J."/>
        </authorList>
    </citation>
    <scope>NUCLEOTIDE SEQUENCE</scope>
</reference>
<keyword evidence="3" id="KW-0662">Pyridine nucleotide biosynthesis</keyword>
<comment type="pathway">
    <text evidence="1">Cofactor biosynthesis; NAD(+) biosynthesis.</text>
</comment>
<dbReference type="GO" id="GO:0034355">
    <property type="term" value="P:NAD+ biosynthetic process via the salvage pathway"/>
    <property type="evidence" value="ECO:0007669"/>
    <property type="project" value="TreeGrafter"/>
</dbReference>
<evidence type="ECO:0000256" key="3">
    <source>
        <dbReference type="ARBA" id="ARBA00022642"/>
    </source>
</evidence>
<evidence type="ECO:0000256" key="1">
    <source>
        <dbReference type="ARBA" id="ARBA00004790"/>
    </source>
</evidence>
<dbReference type="Gene3D" id="3.20.140.10">
    <property type="entry name" value="nicotinate phosphoribosyltransferase"/>
    <property type="match status" value="1"/>
</dbReference>
<accession>A0A0F9FVA2</accession>
<protein>
    <recommendedName>
        <fullName evidence="4">Nicotinate phosphoribosyltransferase N-terminal domain-containing protein</fullName>
    </recommendedName>
</protein>
<dbReference type="InterPro" id="IPR007229">
    <property type="entry name" value="Nic_PRibTrfase-Fam"/>
</dbReference>
<dbReference type="GO" id="GO:0004516">
    <property type="term" value="F:nicotinate phosphoribosyltransferase activity"/>
    <property type="evidence" value="ECO:0007669"/>
    <property type="project" value="InterPro"/>
</dbReference>
<dbReference type="PANTHER" id="PTHR11098">
    <property type="entry name" value="NICOTINATE PHOSPHORIBOSYLTRANSFERASE"/>
    <property type="match status" value="1"/>
</dbReference>
<proteinExistence type="inferred from homology"/>
<dbReference type="InterPro" id="IPR040727">
    <property type="entry name" value="NAPRTase_N"/>
</dbReference>
<evidence type="ECO:0000313" key="5">
    <source>
        <dbReference type="EMBL" id="KKL90344.1"/>
    </source>
</evidence>
<sequence>MIIKSLLDQDQYKFGMGQFALHQFPSVNVEYEFKCRNDMKWTKEHFARLYEEVKSFCNLRFTEEELKYLSDIPFFKSSYIDFLRLYQPNIRHLAMEVKDDMLHLTVRGPWFLTILFEVPLLAMISEIYFEDKWCEKLEKDGLKRLDD</sequence>
<feature type="domain" description="Nicotinate phosphoribosyltransferase N-terminal" evidence="4">
    <location>
        <begin position="7"/>
        <end position="125"/>
    </location>
</feature>
<name>A0A0F9FVA2_9ZZZZ</name>
<dbReference type="SUPFAM" id="SSF54675">
    <property type="entry name" value="Nicotinate/Quinolinate PRTase N-terminal domain-like"/>
    <property type="match status" value="1"/>
</dbReference>
<evidence type="ECO:0000256" key="2">
    <source>
        <dbReference type="ARBA" id="ARBA00010897"/>
    </source>
</evidence>
<dbReference type="PANTHER" id="PTHR11098:SF1">
    <property type="entry name" value="NICOTINATE PHOSPHORIBOSYLTRANSFERASE"/>
    <property type="match status" value="1"/>
</dbReference>
<organism evidence="5">
    <name type="scientific">marine sediment metagenome</name>
    <dbReference type="NCBI Taxonomy" id="412755"/>
    <lineage>
        <taxon>unclassified sequences</taxon>
        <taxon>metagenomes</taxon>
        <taxon>ecological metagenomes</taxon>
    </lineage>
</organism>
<evidence type="ECO:0000259" key="4">
    <source>
        <dbReference type="Pfam" id="PF17767"/>
    </source>
</evidence>
<gene>
    <name evidence="5" type="ORF">LCGC14_1905680</name>
</gene>
<dbReference type="Pfam" id="PF17767">
    <property type="entry name" value="NAPRTase_N"/>
    <property type="match status" value="1"/>
</dbReference>
<comment type="similarity">
    <text evidence="2">Belongs to the NAPRTase family.</text>
</comment>
<dbReference type="EMBL" id="LAZR01020031">
    <property type="protein sequence ID" value="KKL90344.1"/>
    <property type="molecule type" value="Genomic_DNA"/>
</dbReference>
<dbReference type="GO" id="GO:0005829">
    <property type="term" value="C:cytosol"/>
    <property type="evidence" value="ECO:0007669"/>
    <property type="project" value="TreeGrafter"/>
</dbReference>
<dbReference type="UniPathway" id="UPA00253"/>
<comment type="caution">
    <text evidence="5">The sequence shown here is derived from an EMBL/GenBank/DDBJ whole genome shotgun (WGS) entry which is preliminary data.</text>
</comment>
<dbReference type="AlphaFoldDB" id="A0A0F9FVA2"/>